<reference evidence="1" key="1">
    <citation type="journal article" date="2020" name="Stud. Mycol.">
        <title>101 Dothideomycetes genomes: a test case for predicting lifestyles and emergence of pathogens.</title>
        <authorList>
            <person name="Haridas S."/>
            <person name="Albert R."/>
            <person name="Binder M."/>
            <person name="Bloem J."/>
            <person name="Labutti K."/>
            <person name="Salamov A."/>
            <person name="Andreopoulos B."/>
            <person name="Baker S."/>
            <person name="Barry K."/>
            <person name="Bills G."/>
            <person name="Bluhm B."/>
            <person name="Cannon C."/>
            <person name="Castanera R."/>
            <person name="Culley D."/>
            <person name="Daum C."/>
            <person name="Ezra D."/>
            <person name="Gonzalez J."/>
            <person name="Henrissat B."/>
            <person name="Kuo A."/>
            <person name="Liang C."/>
            <person name="Lipzen A."/>
            <person name="Lutzoni F."/>
            <person name="Magnuson J."/>
            <person name="Mondo S."/>
            <person name="Nolan M."/>
            <person name="Ohm R."/>
            <person name="Pangilinan J."/>
            <person name="Park H.-J."/>
            <person name="Ramirez L."/>
            <person name="Alfaro M."/>
            <person name="Sun H."/>
            <person name="Tritt A."/>
            <person name="Yoshinaga Y."/>
            <person name="Zwiers L.-H."/>
            <person name="Turgeon B."/>
            <person name="Goodwin S."/>
            <person name="Spatafora J."/>
            <person name="Crous P."/>
            <person name="Grigoriev I."/>
        </authorList>
    </citation>
    <scope>NUCLEOTIDE SEQUENCE</scope>
    <source>
        <strain evidence="1">CBS 627.86</strain>
    </source>
</reference>
<evidence type="ECO:0000313" key="1">
    <source>
        <dbReference type="EMBL" id="KAF2106180.1"/>
    </source>
</evidence>
<sequence length="113" mass="13414">MDCTFVVRLTTHKIRSVCFISIQKPGEIKIIESWNASFEWFMDVRSFQQTADDQYAHYLQVQAKKDYYKPCFEITESMYTKPREFEVCERVGGGRSGEWVYVSEDLYDVARKK</sequence>
<dbReference type="OrthoDB" id="4126315at2759"/>
<gene>
    <name evidence="1" type="ORF">BDV96DRAFT_654894</name>
</gene>
<dbReference type="AlphaFoldDB" id="A0A6A5YGV1"/>
<evidence type="ECO:0000313" key="2">
    <source>
        <dbReference type="Proteomes" id="UP000799770"/>
    </source>
</evidence>
<protein>
    <submittedName>
        <fullName evidence="1">Uncharacterized protein</fullName>
    </submittedName>
</protein>
<keyword evidence="2" id="KW-1185">Reference proteome</keyword>
<accession>A0A6A5YGV1</accession>
<dbReference type="EMBL" id="ML977365">
    <property type="protein sequence ID" value="KAF2106180.1"/>
    <property type="molecule type" value="Genomic_DNA"/>
</dbReference>
<name>A0A6A5YGV1_9PLEO</name>
<dbReference type="Proteomes" id="UP000799770">
    <property type="component" value="Unassembled WGS sequence"/>
</dbReference>
<proteinExistence type="predicted"/>
<organism evidence="1 2">
    <name type="scientific">Lophiotrema nucula</name>
    <dbReference type="NCBI Taxonomy" id="690887"/>
    <lineage>
        <taxon>Eukaryota</taxon>
        <taxon>Fungi</taxon>
        <taxon>Dikarya</taxon>
        <taxon>Ascomycota</taxon>
        <taxon>Pezizomycotina</taxon>
        <taxon>Dothideomycetes</taxon>
        <taxon>Pleosporomycetidae</taxon>
        <taxon>Pleosporales</taxon>
        <taxon>Lophiotremataceae</taxon>
        <taxon>Lophiotrema</taxon>
    </lineage>
</organism>